<dbReference type="GO" id="GO:0015205">
    <property type="term" value="F:nucleobase transmembrane transporter activity"/>
    <property type="evidence" value="ECO:0007669"/>
    <property type="project" value="TreeGrafter"/>
</dbReference>
<feature type="transmembrane region" description="Helical" evidence="6">
    <location>
        <begin position="293"/>
        <end position="316"/>
    </location>
</feature>
<evidence type="ECO:0000256" key="3">
    <source>
        <dbReference type="ARBA" id="ARBA00022692"/>
    </source>
</evidence>
<evidence type="ECO:0000256" key="1">
    <source>
        <dbReference type="ARBA" id="ARBA00004141"/>
    </source>
</evidence>
<comment type="caution">
    <text evidence="7">The sequence shown here is derived from an EMBL/GenBank/DDBJ whole genome shotgun (WGS) entry which is preliminary data.</text>
</comment>
<evidence type="ECO:0000256" key="4">
    <source>
        <dbReference type="ARBA" id="ARBA00022989"/>
    </source>
</evidence>
<organism evidence="7 8">
    <name type="scientific">Enteractinococcus helveticum</name>
    <dbReference type="NCBI Taxonomy" id="1837282"/>
    <lineage>
        <taxon>Bacteria</taxon>
        <taxon>Bacillati</taxon>
        <taxon>Actinomycetota</taxon>
        <taxon>Actinomycetes</taxon>
        <taxon>Micrococcales</taxon>
        <taxon>Micrococcaceae</taxon>
    </lineage>
</organism>
<feature type="transmembrane region" description="Helical" evidence="6">
    <location>
        <begin position="108"/>
        <end position="128"/>
    </location>
</feature>
<dbReference type="InterPro" id="IPR001248">
    <property type="entry name" value="Pur-cyt_permease"/>
</dbReference>
<dbReference type="AlphaFoldDB" id="A0A1B7M1F9"/>
<evidence type="ECO:0000256" key="6">
    <source>
        <dbReference type="SAM" id="Phobius"/>
    </source>
</evidence>
<feature type="transmembrane region" description="Helical" evidence="6">
    <location>
        <begin position="222"/>
        <end position="240"/>
    </location>
</feature>
<name>A0A1B7M1F9_9MICC</name>
<reference evidence="7 8" key="1">
    <citation type="submission" date="2016-04" db="EMBL/GenBank/DDBJ databases">
        <title>First whole genome shotgun sequence of the bacterium Enteractinococcus sp. strain UASWS1574.</title>
        <authorList>
            <person name="Crovadore J."/>
            <person name="Chablais R."/>
            <person name="Lefort F."/>
        </authorList>
    </citation>
    <scope>NUCLEOTIDE SEQUENCE [LARGE SCALE GENOMIC DNA]</scope>
    <source>
        <strain evidence="7 8">UASWS1574</strain>
    </source>
</reference>
<dbReference type="STRING" id="1837282.A6F49_06935"/>
<feature type="transmembrane region" description="Helical" evidence="6">
    <location>
        <begin position="246"/>
        <end position="272"/>
    </location>
</feature>
<evidence type="ECO:0000313" key="7">
    <source>
        <dbReference type="EMBL" id="OAV62436.1"/>
    </source>
</evidence>
<protein>
    <recommendedName>
        <fullName evidence="9">Thiamine permease</fullName>
    </recommendedName>
</protein>
<feature type="transmembrane region" description="Helical" evidence="6">
    <location>
        <begin position="328"/>
        <end position="348"/>
    </location>
</feature>
<gene>
    <name evidence="7" type="ORF">A6F49_06935</name>
</gene>
<keyword evidence="4 6" id="KW-1133">Transmembrane helix</keyword>
<accession>A0A1B7M1F9</accession>
<dbReference type="Gene3D" id="1.10.4160.10">
    <property type="entry name" value="Hydantoin permease"/>
    <property type="match status" value="1"/>
</dbReference>
<feature type="transmembrane region" description="Helical" evidence="6">
    <location>
        <begin position="67"/>
        <end position="88"/>
    </location>
</feature>
<feature type="transmembrane region" description="Helical" evidence="6">
    <location>
        <begin position="140"/>
        <end position="163"/>
    </location>
</feature>
<dbReference type="GO" id="GO:0005886">
    <property type="term" value="C:plasma membrane"/>
    <property type="evidence" value="ECO:0007669"/>
    <property type="project" value="TreeGrafter"/>
</dbReference>
<evidence type="ECO:0008006" key="9">
    <source>
        <dbReference type="Google" id="ProtNLM"/>
    </source>
</evidence>
<dbReference type="PANTHER" id="PTHR30618:SF0">
    <property type="entry name" value="PURINE-URACIL PERMEASE NCS1"/>
    <property type="match status" value="1"/>
</dbReference>
<keyword evidence="8" id="KW-1185">Reference proteome</keyword>
<keyword evidence="3 6" id="KW-0812">Transmembrane</keyword>
<feature type="transmembrane region" description="Helical" evidence="6">
    <location>
        <begin position="12"/>
        <end position="31"/>
    </location>
</feature>
<dbReference type="Pfam" id="PF02133">
    <property type="entry name" value="Transp_cyt_pur"/>
    <property type="match status" value="1"/>
</dbReference>
<evidence type="ECO:0000313" key="8">
    <source>
        <dbReference type="Proteomes" id="UP000078292"/>
    </source>
</evidence>
<dbReference type="InterPro" id="IPR045225">
    <property type="entry name" value="Uracil/uridine/allantoin_perm"/>
</dbReference>
<feature type="transmembrane region" description="Helical" evidence="6">
    <location>
        <begin position="37"/>
        <end position="55"/>
    </location>
</feature>
<comment type="subcellular location">
    <subcellularLocation>
        <location evidence="1">Membrane</location>
        <topology evidence="1">Multi-pass membrane protein</topology>
    </subcellularLocation>
</comment>
<feature type="transmembrane region" description="Helical" evidence="6">
    <location>
        <begin position="183"/>
        <end position="210"/>
    </location>
</feature>
<dbReference type="Proteomes" id="UP000078292">
    <property type="component" value="Unassembled WGS sequence"/>
</dbReference>
<proteinExistence type="inferred from homology"/>
<comment type="similarity">
    <text evidence="2">Belongs to the purine-cytosine permease (2.A.39) family.</text>
</comment>
<evidence type="ECO:0000256" key="5">
    <source>
        <dbReference type="ARBA" id="ARBA00023136"/>
    </source>
</evidence>
<keyword evidence="5 6" id="KW-0472">Membrane</keyword>
<evidence type="ECO:0000256" key="2">
    <source>
        <dbReference type="ARBA" id="ARBA00008974"/>
    </source>
</evidence>
<dbReference type="PANTHER" id="PTHR30618">
    <property type="entry name" value="NCS1 FAMILY PURINE/PYRIMIDINE TRANSPORTER"/>
    <property type="match status" value="1"/>
</dbReference>
<dbReference type="EMBL" id="LXEY01000012">
    <property type="protein sequence ID" value="OAV62436.1"/>
    <property type="molecule type" value="Genomic_DNA"/>
</dbReference>
<sequence>MVLIYLTTLGWNIYLFVLLGRAVESIGGAFFSDLPSWIVGAAAITAVLLVTAIIRTGTPAVRKVSQLIAVSVLILSFVIMGLLLYSVGLDTLLSAPAIAPNESVHVNWSSAMEVLIASNLSWWAYTGAIVRNSPSARQSLWPVVLGLGLAVGVGSLTGFYGGLVIPESGGDPTQYLVEIGGPVVGIISLAFIILANIGTAVIGVYASTIATRQLPLMSKMKWVPSTLVATVPALILAGFFPDIAFANFSVFLSFLGIAFAPMCGIQIMDYFLLRRQTLNVAAIYDRRPTSAYYYWRGFNPVGFIAFFSGVLVYLYLLDPITYESRTPFEFMTATIPTVIVAGLIYWLGTKLLLVPQGKGEYKTVKKINSNPVKQ</sequence>